<keyword evidence="1" id="KW-0472">Membrane</keyword>
<keyword evidence="1" id="KW-0812">Transmembrane</keyword>
<dbReference type="AlphaFoldDB" id="Q14P91"/>
<organism evidence="1">
    <name type="scientific">Spiroplasma citri</name>
    <dbReference type="NCBI Taxonomy" id="2133"/>
    <lineage>
        <taxon>Bacteria</taxon>
        <taxon>Bacillati</taxon>
        <taxon>Mycoplasmatota</taxon>
        <taxon>Mollicutes</taxon>
        <taxon>Entomoplasmatales</taxon>
        <taxon>Spiroplasmataceae</taxon>
        <taxon>Spiroplasma</taxon>
    </lineage>
</organism>
<evidence type="ECO:0000313" key="4">
    <source>
        <dbReference type="Proteomes" id="UP000464735"/>
    </source>
</evidence>
<proteinExistence type="predicted"/>
<evidence type="ECO:0000313" key="1">
    <source>
        <dbReference type="EMBL" id="CAK98688.1"/>
    </source>
</evidence>
<gene>
    <name evidence="2" type="ORF">GL298_02275</name>
    <name evidence="3" type="ORF">M0C40_02345</name>
    <name evidence="1" type="ORF">SPICI03_223</name>
</gene>
<dbReference type="Proteomes" id="UP000464735">
    <property type="component" value="Chromosome"/>
</dbReference>
<dbReference type="KEGG" id="sck:SCITRI_00457"/>
<evidence type="ECO:0000313" key="2">
    <source>
        <dbReference type="EMBL" id="QIA68459.1"/>
    </source>
</evidence>
<dbReference type="GeneID" id="54238385"/>
<name>Q14P91_SPICI</name>
<dbReference type="EMBL" id="CP046368">
    <property type="protein sequence ID" value="QIA68459.1"/>
    <property type="molecule type" value="Genomic_DNA"/>
</dbReference>
<reference evidence="1" key="1">
    <citation type="journal article" date="2010" name="Appl. Environ. Microbiol.">
        <title>Partial chromosome sequence of Spiroplasma citri reveals extensive viral invasion and important gene decay.</title>
        <authorList>
            <person name="Carle P."/>
            <person name="Saillard C."/>
            <person name="Carrere N."/>
            <person name="Carrere S."/>
            <person name="Duret S."/>
            <person name="Eveillard S."/>
            <person name="Gaurivaud P."/>
            <person name="Gourgues G."/>
            <person name="Gouzy J."/>
            <person name="Salar P."/>
            <person name="Verdin E."/>
            <person name="Breton M."/>
            <person name="Blanchard A."/>
            <person name="Laigret F."/>
            <person name="Bove J.M."/>
            <person name="Renaudin J."/>
            <person name="Foissac X."/>
        </authorList>
    </citation>
    <scope>NUCLEOTIDE SEQUENCE</scope>
    <source>
        <strain evidence="1">GII3-3X</strain>
    </source>
</reference>
<dbReference type="RefSeq" id="WP_071937041.1">
    <property type="nucleotide sequence ID" value="NZ_CP013197.1"/>
</dbReference>
<reference evidence="3 5" key="3">
    <citation type="submission" date="2022-04" db="EMBL/GenBank/DDBJ databases">
        <title>Whole genome of Spiroplasma citri.</title>
        <authorList>
            <person name="Khanchezar A."/>
            <person name="Izadpanah K."/>
            <person name="Taghavi M."/>
            <person name="Ghorbani A."/>
            <person name="Beven L."/>
        </authorList>
    </citation>
    <scope>NUCLEOTIDE SEQUENCE [LARGE SCALE GENOMIC DNA]</scope>
    <source>
        <strain evidence="3 5">D4</strain>
    </source>
</reference>
<dbReference type="Proteomes" id="UP001214629">
    <property type="component" value="Chromosome"/>
</dbReference>
<keyword evidence="5" id="KW-1185">Reference proteome</keyword>
<reference evidence="2 4" key="2">
    <citation type="submission" date="2019-11" db="EMBL/GenBank/DDBJ databases">
        <title>Whole genome sequencing and comparative genomics analyses of five strains of Spiroplasma citri.</title>
        <authorList>
            <person name="Yokomi R."/>
            <person name="Chen J."/>
            <person name="Rattner R."/>
            <person name="Vidalakis G."/>
        </authorList>
    </citation>
    <scope>NUCLEOTIDE SEQUENCE [LARGE SCALE GENOMIC DNA]</scope>
    <source>
        <strain evidence="2 4">BR12</strain>
    </source>
</reference>
<evidence type="ECO:0000313" key="5">
    <source>
        <dbReference type="Proteomes" id="UP001214629"/>
    </source>
</evidence>
<protein>
    <submittedName>
        <fullName evidence="1">Hypothetical transmembrane protein</fullName>
    </submittedName>
</protein>
<evidence type="ECO:0000313" key="3">
    <source>
        <dbReference type="EMBL" id="WFG96873.1"/>
    </source>
</evidence>
<sequence>MLETKNIIDKIAELINHLEESKQIDVNRKDNRNEEIGYEQKNDEKKIKDEKNEILFKFYLDKLNKLEEIENKSKLNIINNFSVIELLSISFTTAVLLLKNKIKSEQVKEYLKSAFHFYNNNLEINPNTAKLLVEMSAEEEKKFSDLLKEENDIVNKYVIRLNNVFLVKYENDSWERFDSLYNIEKQYFNSHKKVQKLNQKLEKVFKFNY</sequence>
<dbReference type="EMBL" id="CP096246">
    <property type="protein sequence ID" value="WFG96873.1"/>
    <property type="molecule type" value="Genomic_DNA"/>
</dbReference>
<dbReference type="EMBL" id="AM285304">
    <property type="protein sequence ID" value="CAK98688.1"/>
    <property type="molecule type" value="Genomic_DNA"/>
</dbReference>
<accession>Q14P91</accession>